<comment type="caution">
    <text evidence="2">The sequence shown here is derived from an EMBL/GenBank/DDBJ whole genome shotgun (WGS) entry which is preliminary data.</text>
</comment>
<protein>
    <submittedName>
        <fullName evidence="2">Uncharacterized protein</fullName>
    </submittedName>
</protein>
<dbReference type="SUPFAM" id="SSF52058">
    <property type="entry name" value="L domain-like"/>
    <property type="match status" value="1"/>
</dbReference>
<dbReference type="Proteomes" id="UP000541558">
    <property type="component" value="Unassembled WGS sequence"/>
</dbReference>
<dbReference type="Gene3D" id="3.80.10.10">
    <property type="entry name" value="Ribonuclease Inhibitor"/>
    <property type="match status" value="1"/>
</dbReference>
<dbReference type="OrthoDB" id="10534738at2759"/>
<gene>
    <name evidence="2" type="ORF">D9611_006708</name>
</gene>
<name>A0A8H5C768_9AGAR</name>
<proteinExistence type="predicted"/>
<feature type="region of interest" description="Disordered" evidence="1">
    <location>
        <begin position="1"/>
        <end position="22"/>
    </location>
</feature>
<keyword evidence="3" id="KW-1185">Reference proteome</keyword>
<evidence type="ECO:0000313" key="2">
    <source>
        <dbReference type="EMBL" id="KAF5336525.1"/>
    </source>
</evidence>
<dbReference type="InterPro" id="IPR032675">
    <property type="entry name" value="LRR_dom_sf"/>
</dbReference>
<evidence type="ECO:0000256" key="1">
    <source>
        <dbReference type="SAM" id="MobiDB-lite"/>
    </source>
</evidence>
<dbReference type="AlphaFoldDB" id="A0A8H5C768"/>
<dbReference type="EMBL" id="JAACJK010000058">
    <property type="protein sequence ID" value="KAF5336525.1"/>
    <property type="molecule type" value="Genomic_DNA"/>
</dbReference>
<organism evidence="2 3">
    <name type="scientific">Ephemerocybe angulata</name>
    <dbReference type="NCBI Taxonomy" id="980116"/>
    <lineage>
        <taxon>Eukaryota</taxon>
        <taxon>Fungi</taxon>
        <taxon>Dikarya</taxon>
        <taxon>Basidiomycota</taxon>
        <taxon>Agaricomycotina</taxon>
        <taxon>Agaricomycetes</taxon>
        <taxon>Agaricomycetidae</taxon>
        <taxon>Agaricales</taxon>
        <taxon>Agaricineae</taxon>
        <taxon>Psathyrellaceae</taxon>
        <taxon>Ephemerocybe</taxon>
    </lineage>
</organism>
<reference evidence="2 3" key="1">
    <citation type="journal article" date="2020" name="ISME J.">
        <title>Uncovering the hidden diversity of litter-decomposition mechanisms in mushroom-forming fungi.</title>
        <authorList>
            <person name="Floudas D."/>
            <person name="Bentzer J."/>
            <person name="Ahren D."/>
            <person name="Johansson T."/>
            <person name="Persson P."/>
            <person name="Tunlid A."/>
        </authorList>
    </citation>
    <scope>NUCLEOTIDE SEQUENCE [LARGE SCALE GENOMIC DNA]</scope>
    <source>
        <strain evidence="2 3">CBS 175.51</strain>
    </source>
</reference>
<accession>A0A8H5C768</accession>
<feature type="compositionally biased region" description="Polar residues" evidence="1">
    <location>
        <begin position="1"/>
        <end position="11"/>
    </location>
</feature>
<evidence type="ECO:0000313" key="3">
    <source>
        <dbReference type="Proteomes" id="UP000541558"/>
    </source>
</evidence>
<sequence length="552" mass="61916">MPSTVSHTKPTTELDDSDPTVATDVEDSGSIAATQVDCAESIPMTKVDCAAQDSMSPTNDVDCSDSIPAKVPAGIDSLPLEVLCQIFRSVVALNDFHVDKMGGLEVLQQVSTELAQAAISEPELWRWIYRDCTEPKPPVLSSNSAVALQEEASLNRKAAMDITHYTKLSGRLPLDLSLKLPSRSHYTELDILDLERSIVDRVWHLELPLSQSAALSLTSKEIRDPCNSDSDYLRGGSSDADVYGWPQLQELRLFFFPEDINFWVWRRRFGRHVGEGVRSSLRLMPRLTSLWLSMPKFPIGVNGSNMIMAAGFPLSQLTRLKLITTEPQQFSASLIMANACRANLEELWLRFNRPISSEIDAHQDPITFPNLKMLELFVCHEETFIASDDEGGLDLDLPRAFKLPSLEDLTIFFGASYEYSKERLKHQQGGMKVSTLLSLVPGNKLRTLYLSNISFEGDNEDLGDDPDDPYTHILSHSAFKNLETLALTDDFLPSFSFLRDKVDDCSFLPHLRDLAPEPGWLLPERQETFDAAYHQKEKFCKRRAQSPKKTAS</sequence>